<dbReference type="Pfam" id="PF07883">
    <property type="entry name" value="Cupin_2"/>
    <property type="match status" value="1"/>
</dbReference>
<dbReference type="EMBL" id="BBLG01000003">
    <property type="protein sequence ID" value="GAK76250.1"/>
    <property type="molecule type" value="Genomic_DNA"/>
</dbReference>
<dbReference type="InterPro" id="IPR053146">
    <property type="entry name" value="QDO-like"/>
</dbReference>
<feature type="domain" description="Cupin type-2" evidence="1">
    <location>
        <begin position="50"/>
        <end position="108"/>
    </location>
</feature>
<accession>A0A081DBF4</accession>
<evidence type="ECO:0000313" key="3">
    <source>
        <dbReference type="Proteomes" id="UP000028980"/>
    </source>
</evidence>
<name>A0A081DBF4_NONUL</name>
<protein>
    <recommendedName>
        <fullName evidence="1">Cupin type-2 domain-containing protein</fullName>
    </recommendedName>
</protein>
<dbReference type="InterPro" id="IPR011051">
    <property type="entry name" value="RmlC_Cupin_sf"/>
</dbReference>
<dbReference type="Gene3D" id="2.60.120.10">
    <property type="entry name" value="Jelly Rolls"/>
    <property type="match status" value="1"/>
</dbReference>
<dbReference type="PANTHER" id="PTHR36440:SF1">
    <property type="entry name" value="PUTATIVE (AFU_ORTHOLOGUE AFUA_8G07350)-RELATED"/>
    <property type="match status" value="1"/>
</dbReference>
<reference evidence="2 3" key="1">
    <citation type="journal article" date="2014" name="Genome Announc.">
        <title>Draft Genome Sequences of Marine Flavobacterium Nonlabens Strains NR17, NR24, NR27, NR32, NR33, and Ara13.</title>
        <authorList>
            <person name="Nakanishi M."/>
            <person name="Meirelles P."/>
            <person name="Suzuki R."/>
            <person name="Takatani N."/>
            <person name="Mino S."/>
            <person name="Suda W."/>
            <person name="Oshima K."/>
            <person name="Hattori M."/>
            <person name="Ohkuma M."/>
            <person name="Hosokawa M."/>
            <person name="Miyashita K."/>
            <person name="Thompson F.L."/>
            <person name="Niwa A."/>
            <person name="Sawabe T."/>
            <person name="Sawabe T."/>
        </authorList>
    </citation>
    <scope>NUCLEOTIDE SEQUENCE [LARGE SCALE GENOMIC DNA]</scope>
    <source>
        <strain evidence="3">JCM19296</strain>
    </source>
</reference>
<dbReference type="InterPro" id="IPR013096">
    <property type="entry name" value="Cupin_2"/>
</dbReference>
<proteinExistence type="predicted"/>
<dbReference type="AlphaFoldDB" id="A0A081DBF4"/>
<sequence length="153" mass="17794">MVELKSIKDMNKVETIRNGEGQNYNYSQDHCFVKLSSDQTNGELCIVEDTLKPGFYLPRHHHKLMTEIFYILEGEVELIFDDQTIILEKGDTITVPVNIWHAARCNHGGKMLTIFKNGQFDKYLERLSKMSDQDFENEDLMQSVAVSFDIYNH</sequence>
<comment type="caution">
    <text evidence="2">The sequence shown here is derived from an EMBL/GenBank/DDBJ whole genome shotgun (WGS) entry which is preliminary data.</text>
</comment>
<dbReference type="InterPro" id="IPR014710">
    <property type="entry name" value="RmlC-like_jellyroll"/>
</dbReference>
<dbReference type="SUPFAM" id="SSF51182">
    <property type="entry name" value="RmlC-like cupins"/>
    <property type="match status" value="1"/>
</dbReference>
<evidence type="ECO:0000259" key="1">
    <source>
        <dbReference type="Pfam" id="PF07883"/>
    </source>
</evidence>
<dbReference type="PANTHER" id="PTHR36440">
    <property type="entry name" value="PUTATIVE (AFU_ORTHOLOGUE AFUA_8G07350)-RELATED"/>
    <property type="match status" value="1"/>
</dbReference>
<evidence type="ECO:0000313" key="2">
    <source>
        <dbReference type="EMBL" id="GAK76250.1"/>
    </source>
</evidence>
<organism evidence="2 3">
    <name type="scientific">Nonlabens ulvanivorans</name>
    <name type="common">Persicivirga ulvanivorans</name>
    <dbReference type="NCBI Taxonomy" id="906888"/>
    <lineage>
        <taxon>Bacteria</taxon>
        <taxon>Pseudomonadati</taxon>
        <taxon>Bacteroidota</taxon>
        <taxon>Flavobacteriia</taxon>
        <taxon>Flavobacteriales</taxon>
        <taxon>Flavobacteriaceae</taxon>
        <taxon>Nonlabens</taxon>
    </lineage>
</organism>
<dbReference type="Proteomes" id="UP000028980">
    <property type="component" value="Unassembled WGS sequence"/>
</dbReference>
<gene>
    <name evidence="2" type="ORF">JCM19296_1847</name>
</gene>